<name>A0A127A590_9MICC</name>
<dbReference type="STRING" id="37927.SA2016_3271"/>
<evidence type="ECO:0000313" key="1">
    <source>
        <dbReference type="EMBL" id="AMM33934.1"/>
    </source>
</evidence>
<accession>A0A127A590</accession>
<dbReference type="PATRIC" id="fig|37927.3.peg.3357"/>
<dbReference type="OrthoDB" id="4158640at2"/>
<dbReference type="Proteomes" id="UP000070134">
    <property type="component" value="Chromosome"/>
</dbReference>
<dbReference type="KEGG" id="satk:SA2016_3271"/>
<dbReference type="SUPFAM" id="SSF53474">
    <property type="entry name" value="alpha/beta-Hydrolases"/>
    <property type="match status" value="1"/>
</dbReference>
<keyword evidence="2" id="KW-1185">Reference proteome</keyword>
<organism evidence="1 2">
    <name type="scientific">Sinomonas atrocyanea</name>
    <dbReference type="NCBI Taxonomy" id="37927"/>
    <lineage>
        <taxon>Bacteria</taxon>
        <taxon>Bacillati</taxon>
        <taxon>Actinomycetota</taxon>
        <taxon>Actinomycetes</taxon>
        <taxon>Micrococcales</taxon>
        <taxon>Micrococcaceae</taxon>
        <taxon>Sinomonas</taxon>
    </lineage>
</organism>
<dbReference type="RefSeq" id="WP_066500061.1">
    <property type="nucleotide sequence ID" value="NZ_BJMO01000009.1"/>
</dbReference>
<reference evidence="1 2" key="1">
    <citation type="submission" date="2016-02" db="EMBL/GenBank/DDBJ databases">
        <title>Complete genome of Sinomonas atrocyanea KCTC 3377.</title>
        <authorList>
            <person name="Kim K.M."/>
        </authorList>
    </citation>
    <scope>NUCLEOTIDE SEQUENCE [LARGE SCALE GENOMIC DNA]</scope>
    <source>
        <strain evidence="1 2">KCTC 3377</strain>
    </source>
</reference>
<protein>
    <recommendedName>
        <fullName evidence="3">Alpha/beta hydrolase</fullName>
    </recommendedName>
</protein>
<evidence type="ECO:0000313" key="2">
    <source>
        <dbReference type="Proteomes" id="UP000070134"/>
    </source>
</evidence>
<sequence length="245" mass="25324">MLQYTDPAPAGAAGRRAFRIGDSTTGVLWGTDDAAGRPLVLLGHGGGQSTQAPGMRARAEALVHSGYAVAALDAPGHGGRPRTAELERRIERMRDAQGSPDFGAAVADLNAAVAQDAVPEWTLLLDDLEAEGVAGAAHAGYWGYSLGAAIGFPLVAAEGRIRAAVLGLIGETVAESAAAIRVPVQFVMQWDDPLVSRVSALRLFDLVGSRDKTLHANPGAHGEVPDHEEASSVAFFARHLPGAAA</sequence>
<dbReference type="Gene3D" id="3.40.50.1820">
    <property type="entry name" value="alpha/beta hydrolase"/>
    <property type="match status" value="1"/>
</dbReference>
<evidence type="ECO:0008006" key="3">
    <source>
        <dbReference type="Google" id="ProtNLM"/>
    </source>
</evidence>
<dbReference type="EMBL" id="CP014518">
    <property type="protein sequence ID" value="AMM33934.1"/>
    <property type="molecule type" value="Genomic_DNA"/>
</dbReference>
<dbReference type="InterPro" id="IPR029058">
    <property type="entry name" value="AB_hydrolase_fold"/>
</dbReference>
<proteinExistence type="predicted"/>
<gene>
    <name evidence="1" type="ORF">SA2016_3271</name>
</gene>
<dbReference type="AlphaFoldDB" id="A0A127A590"/>